<organism evidence="1">
    <name type="scientific">Siphoviridae sp. ctMOb8</name>
    <dbReference type="NCBI Taxonomy" id="2825460"/>
    <lineage>
        <taxon>Viruses</taxon>
        <taxon>Duplodnaviria</taxon>
        <taxon>Heunggongvirae</taxon>
        <taxon>Uroviricota</taxon>
        <taxon>Caudoviricetes</taxon>
    </lineage>
</organism>
<protein>
    <submittedName>
        <fullName evidence="1">DNA REPLICATION protein</fullName>
    </submittedName>
</protein>
<proteinExistence type="predicted"/>
<dbReference type="SUPFAM" id="SSF46785">
    <property type="entry name" value="Winged helix' DNA-binding domain"/>
    <property type="match status" value="1"/>
</dbReference>
<name>A0A8S5Q035_9CAUD</name>
<reference evidence="1" key="1">
    <citation type="journal article" date="2021" name="Proc. Natl. Acad. Sci. U.S.A.">
        <title>A Catalog of Tens of Thousands of Viruses from Human Metagenomes Reveals Hidden Associations with Chronic Diseases.</title>
        <authorList>
            <person name="Tisza M.J."/>
            <person name="Buck C.B."/>
        </authorList>
    </citation>
    <scope>NUCLEOTIDE SEQUENCE</scope>
    <source>
        <strain evidence="1">CtMOb8</strain>
    </source>
</reference>
<dbReference type="Gene3D" id="1.10.10.10">
    <property type="entry name" value="Winged helix-like DNA-binding domain superfamily/Winged helix DNA-binding domain"/>
    <property type="match status" value="1"/>
</dbReference>
<dbReference type="EMBL" id="BK015544">
    <property type="protein sequence ID" value="DAE12115.1"/>
    <property type="molecule type" value="Genomic_DNA"/>
</dbReference>
<dbReference type="InterPro" id="IPR036388">
    <property type="entry name" value="WH-like_DNA-bd_sf"/>
</dbReference>
<accession>A0A8S5Q035</accession>
<evidence type="ECO:0000313" key="1">
    <source>
        <dbReference type="EMBL" id="DAE12115.1"/>
    </source>
</evidence>
<dbReference type="InterPro" id="IPR036390">
    <property type="entry name" value="WH_DNA-bd_sf"/>
</dbReference>
<sequence length="530" mass="61696">MAKKAKKEDNEGKLQHALNELRWINTPVNYTSYAKSYSLIQQDVMLLVSGRLQDHFAKFLNEHRYLSKERPNGGITKEDLLKMGPIRLRLADFGIDSSHYDESVKVINQMKKIEFHLPRFDPETGLRKGEDYMPIFSKIFIPKNFTSREGEDFNYSGDGETKIDEDGQEVRKFRRDGYIEVTINIEVAKAVFDMADGYFNHLERIAYFCNSAYTSRLYLLLMKYASRGQMHPAIDYRELKEALGMFKVDVEKSEQPAKVVTTEKYQKFSQFRKQVLDVARGDMERLCEENKIEIMLSCIDPDKKGYEPIYRGSAKRGNPEKIKFHIKRTPLGLARELELHRGSSEKRLCAKLMSLYPTLDEERLKAFVADVPEDLWNDFKAYAYNGVPKAVEQPHRWNGTVEDFVFYIMEQWIKQHSVKHEAQQQTFAFVEAEEVKPKPGEKEWQKLLTMLDGETGEWLGSEMSDLLKKMTLDKYDGKTVRIIATQKQVADMENLLGNNVLKNKFSQLLGHCFKGDKRKKVCLDYNKIKK</sequence>